<keyword evidence="1" id="KW-0812">Transmembrane</keyword>
<feature type="transmembrane region" description="Helical" evidence="1">
    <location>
        <begin position="279"/>
        <end position="295"/>
    </location>
</feature>
<accession>A0AAE3A0E8</accession>
<dbReference type="Proteomes" id="UP001197795">
    <property type="component" value="Unassembled WGS sequence"/>
</dbReference>
<keyword evidence="1" id="KW-0472">Membrane</keyword>
<gene>
    <name evidence="2" type="ORF">LKD75_01060</name>
</gene>
<name>A0AAE3A0E8_9FIRM</name>
<evidence type="ECO:0000256" key="1">
    <source>
        <dbReference type="SAM" id="Phobius"/>
    </source>
</evidence>
<feature type="transmembrane region" description="Helical" evidence="1">
    <location>
        <begin position="552"/>
        <end position="569"/>
    </location>
</feature>
<proteinExistence type="predicted"/>
<feature type="transmembrane region" description="Helical" evidence="1">
    <location>
        <begin position="528"/>
        <end position="546"/>
    </location>
</feature>
<comment type="caution">
    <text evidence="2">The sequence shown here is derived from an EMBL/GenBank/DDBJ whole genome shotgun (WGS) entry which is preliminary data.</text>
</comment>
<feature type="transmembrane region" description="Helical" evidence="1">
    <location>
        <begin position="302"/>
        <end position="324"/>
    </location>
</feature>
<keyword evidence="1" id="KW-1133">Transmembrane helix</keyword>
<feature type="transmembrane region" description="Helical" evidence="1">
    <location>
        <begin position="43"/>
        <end position="68"/>
    </location>
</feature>
<organism evidence="2 3">
    <name type="scientific">Waltera acetigignens</name>
    <dbReference type="NCBI Taxonomy" id="2981769"/>
    <lineage>
        <taxon>Bacteria</taxon>
        <taxon>Bacillati</taxon>
        <taxon>Bacillota</taxon>
        <taxon>Clostridia</taxon>
        <taxon>Lachnospirales</taxon>
        <taxon>Lachnospiraceae</taxon>
        <taxon>Waltera</taxon>
    </lineage>
</organism>
<feature type="transmembrane region" description="Helical" evidence="1">
    <location>
        <begin position="502"/>
        <end position="523"/>
    </location>
</feature>
<feature type="transmembrane region" description="Helical" evidence="1">
    <location>
        <begin position="230"/>
        <end position="248"/>
    </location>
</feature>
<reference evidence="2 3" key="1">
    <citation type="submission" date="2021-10" db="EMBL/GenBank/DDBJ databases">
        <title>Anaerobic single-cell dispensing facilitates the cultivation of human gut bacteria.</title>
        <authorList>
            <person name="Afrizal A."/>
        </authorList>
    </citation>
    <scope>NUCLEOTIDE SEQUENCE [LARGE SCALE GENOMIC DNA]</scope>
    <source>
        <strain evidence="2 3">CLA-AA-H273</strain>
    </source>
</reference>
<dbReference type="AlphaFoldDB" id="A0AAE3A0E8"/>
<dbReference type="InterPro" id="IPR046062">
    <property type="entry name" value="DUF6020"/>
</dbReference>
<feature type="transmembrane region" description="Helical" evidence="1">
    <location>
        <begin position="203"/>
        <end position="224"/>
    </location>
</feature>
<evidence type="ECO:0000313" key="3">
    <source>
        <dbReference type="Proteomes" id="UP001197795"/>
    </source>
</evidence>
<dbReference type="EMBL" id="JAJEPV010000002">
    <property type="protein sequence ID" value="MCC2118191.1"/>
    <property type="molecule type" value="Genomic_DNA"/>
</dbReference>
<sequence length="574" mass="65063">MQEKKILPRRKGVVLLSVLGCLFVFFAKTEKDLASSGNILWTAGYIGSTLLWTVVLGCLLGFLGTWVVHRLWNRAQTAEDTGKKQAAWYARLSAWLQRRSGVQIFFGSLLFLLLAWLPVYLAYYPGICAYDAPVQTGQIMEHYYFDHHPIVHTLFLQGMLWLGSHIFGSVNAGMAFYTAVQMLLLSGSMAYGMLVLHHRKTAAGWQLAIQLLGMFFPFHWYMSVSMTKDTVFSAFLLLQLVSLADLLWEDRNAWRPGIRDLLFALGTVGMILFRNNGKYAMIVLLAFTFLTFCFGKKARKLWGRLLVVCGAAFCVGLFVLSAVFSATHAEQGDRREMLSMPIQQLSRCMIYHGGVSVLAEDDNTMDAADKALINDFILDEAYRDYDPGIADPVKRHTNTYVARYRSGEFIRVYLHLLTQYPGDMINAALATNAGFLSPFDTTHADVNRVEGRAGLSYVQTRWEEDTLNDRGIYKDSKWPWLFEQLESWAENNSYLRTPVLKYLFVPGSYLWLYLALAAVLVIVDRKRFCLPLAIVAGYYGTMLFGPTVQMRYVYPVMLALPYVLALVTGRRKNG</sequence>
<protein>
    <submittedName>
        <fullName evidence="2">DUF6020 family protein</fullName>
    </submittedName>
</protein>
<feature type="transmembrane region" description="Helical" evidence="1">
    <location>
        <begin position="174"/>
        <end position="196"/>
    </location>
</feature>
<keyword evidence="3" id="KW-1185">Reference proteome</keyword>
<dbReference type="RefSeq" id="WP_227731908.1">
    <property type="nucleotide sequence ID" value="NZ_JAJEPV010000002.1"/>
</dbReference>
<feature type="transmembrane region" description="Helical" evidence="1">
    <location>
        <begin position="101"/>
        <end position="123"/>
    </location>
</feature>
<dbReference type="Pfam" id="PF19484">
    <property type="entry name" value="DUF6020"/>
    <property type="match status" value="1"/>
</dbReference>
<evidence type="ECO:0000313" key="2">
    <source>
        <dbReference type="EMBL" id="MCC2118191.1"/>
    </source>
</evidence>